<evidence type="ECO:0000313" key="3">
    <source>
        <dbReference type="Proteomes" id="UP000054565"/>
    </source>
</evidence>
<organism evidence="2 3">
    <name type="scientific">Coccidioides immitis RMSCC 2394</name>
    <dbReference type="NCBI Taxonomy" id="404692"/>
    <lineage>
        <taxon>Eukaryota</taxon>
        <taxon>Fungi</taxon>
        <taxon>Dikarya</taxon>
        <taxon>Ascomycota</taxon>
        <taxon>Pezizomycotina</taxon>
        <taxon>Eurotiomycetes</taxon>
        <taxon>Eurotiomycetidae</taxon>
        <taxon>Onygenales</taxon>
        <taxon>Onygenaceae</taxon>
        <taxon>Coccidioides</taxon>
    </lineage>
</organism>
<evidence type="ECO:0000259" key="1">
    <source>
        <dbReference type="Pfam" id="PF24483"/>
    </source>
</evidence>
<dbReference type="AlphaFoldDB" id="A0A0J6YHT8"/>
<dbReference type="Pfam" id="PF24483">
    <property type="entry name" value="DUF7582"/>
    <property type="match status" value="1"/>
</dbReference>
<dbReference type="EMBL" id="DS028097">
    <property type="protein sequence ID" value="KMP07180.1"/>
    <property type="molecule type" value="Genomic_DNA"/>
</dbReference>
<reference evidence="3" key="1">
    <citation type="journal article" date="2010" name="Genome Res.">
        <title>Population genomic sequencing of Coccidioides fungi reveals recent hybridization and transposon control.</title>
        <authorList>
            <person name="Neafsey D.E."/>
            <person name="Barker B.M."/>
            <person name="Sharpton T.J."/>
            <person name="Stajich J.E."/>
            <person name="Park D.J."/>
            <person name="Whiston E."/>
            <person name="Hung C.-Y."/>
            <person name="McMahan C."/>
            <person name="White J."/>
            <person name="Sykes S."/>
            <person name="Heiman D."/>
            <person name="Young S."/>
            <person name="Zeng Q."/>
            <person name="Abouelleil A."/>
            <person name="Aftuck L."/>
            <person name="Bessette D."/>
            <person name="Brown A."/>
            <person name="FitzGerald M."/>
            <person name="Lui A."/>
            <person name="Macdonald J.P."/>
            <person name="Priest M."/>
            <person name="Orbach M.J."/>
            <person name="Galgiani J.N."/>
            <person name="Kirkland T.N."/>
            <person name="Cole G.T."/>
            <person name="Birren B.W."/>
            <person name="Henn M.R."/>
            <person name="Taylor J.W."/>
            <person name="Rounsley S.D."/>
        </authorList>
    </citation>
    <scope>NUCLEOTIDE SEQUENCE [LARGE SCALE GENOMIC DNA]</scope>
    <source>
        <strain evidence="3">RMSCC 2394</strain>
    </source>
</reference>
<gene>
    <name evidence="2" type="ORF">CIRG_06861</name>
</gene>
<sequence>MTVTRAHPVLRLSDSPKRLLTSDMISPPLSPESGFDPNRVTPAFLSALEYVATKFLSMSMHARFIVARFTPLPIGQGSNLNIIPVTTQDKEAWALCSKYVRRAAKKYHLSSSWMTPLDLRDTPTMHWEHIVKRSLVQGDVLFSHEGLSLLNIDHVYSLKQQLNALSRNKTDHIPKHIYLDSCLYLLRQTMRETQGRPFTRGFIHCTYDHLHVRDDLLLLLAKEYRAQYGQEAIAMFKPRPKNQRGTKYFINCRGSMQRQPSMHQKPRTPNTATDVTPITRVEWQFLLEQSLAHMHTGAFR</sequence>
<proteinExistence type="predicted"/>
<dbReference type="InterPro" id="IPR056004">
    <property type="entry name" value="DUF7582"/>
</dbReference>
<accession>A0A0J6YHT8</accession>
<dbReference type="Proteomes" id="UP000054565">
    <property type="component" value="Unassembled WGS sequence"/>
</dbReference>
<name>A0A0J6YHT8_COCIT</name>
<dbReference type="OrthoDB" id="5350192at2759"/>
<evidence type="ECO:0000313" key="2">
    <source>
        <dbReference type="EMBL" id="KMP07180.1"/>
    </source>
</evidence>
<feature type="domain" description="DUF7582" evidence="1">
    <location>
        <begin position="39"/>
        <end position="231"/>
    </location>
</feature>
<protein>
    <recommendedName>
        <fullName evidence="1">DUF7582 domain-containing protein</fullName>
    </recommendedName>
</protein>
<dbReference type="STRING" id="404692.A0A0J6YHT8"/>